<protein>
    <recommendedName>
        <fullName evidence="4">Cocaine- and amphetamine-regulated transcript protein</fullName>
    </recommendedName>
</protein>
<feature type="signal peptide" evidence="1">
    <location>
        <begin position="1"/>
        <end position="22"/>
    </location>
</feature>
<dbReference type="Ensembl" id="ENSFHET00000023638.1">
    <property type="protein sequence ID" value="ENSFHEP00000015505.1"/>
    <property type="gene ID" value="ENSFHEG00000017136.1"/>
</dbReference>
<evidence type="ECO:0000313" key="3">
    <source>
        <dbReference type="Proteomes" id="UP000265000"/>
    </source>
</evidence>
<organism evidence="2 3">
    <name type="scientific">Fundulus heteroclitus</name>
    <name type="common">Killifish</name>
    <name type="synonym">Mummichog</name>
    <dbReference type="NCBI Taxonomy" id="8078"/>
    <lineage>
        <taxon>Eukaryota</taxon>
        <taxon>Metazoa</taxon>
        <taxon>Chordata</taxon>
        <taxon>Craniata</taxon>
        <taxon>Vertebrata</taxon>
        <taxon>Euteleostomi</taxon>
        <taxon>Actinopterygii</taxon>
        <taxon>Neopterygii</taxon>
        <taxon>Teleostei</taxon>
        <taxon>Neoteleostei</taxon>
        <taxon>Acanthomorphata</taxon>
        <taxon>Ovalentaria</taxon>
        <taxon>Atherinomorphae</taxon>
        <taxon>Cyprinodontiformes</taxon>
        <taxon>Fundulidae</taxon>
        <taxon>Fundulus</taxon>
    </lineage>
</organism>
<evidence type="ECO:0000313" key="2">
    <source>
        <dbReference type="Ensembl" id="ENSFHEP00000015505.1"/>
    </source>
</evidence>
<dbReference type="GeneTree" id="ENSGT00740000117108"/>
<reference evidence="2" key="1">
    <citation type="submission" date="2025-08" db="UniProtKB">
        <authorList>
            <consortium name="Ensembl"/>
        </authorList>
    </citation>
    <scope>IDENTIFICATION</scope>
</reference>
<keyword evidence="1" id="KW-0732">Signal</keyword>
<dbReference type="AlphaFoldDB" id="A0A3Q2TH96"/>
<dbReference type="Proteomes" id="UP000265000">
    <property type="component" value="Unplaced"/>
</dbReference>
<reference evidence="2" key="2">
    <citation type="submission" date="2025-09" db="UniProtKB">
        <authorList>
            <consortium name="Ensembl"/>
        </authorList>
    </citation>
    <scope>IDENTIFICATION</scope>
</reference>
<evidence type="ECO:0008006" key="4">
    <source>
        <dbReference type="Google" id="ProtNLM"/>
    </source>
</evidence>
<feature type="chain" id="PRO_5018604517" description="Cocaine- and amphetamine-regulated transcript protein" evidence="1">
    <location>
        <begin position="23"/>
        <end position="111"/>
    </location>
</feature>
<proteinExistence type="predicted"/>
<sequence>DYSVFPSVIFMVCFIFQPVCFCKKQQKGPDGQRTYCFTDDRQHPVSSLKKHEFMRLPGICRRLKRRRVTVVCNLEKFCWGRSWWRRQRTPPGQVCRCPRGSRCSHFFLHSI</sequence>
<evidence type="ECO:0000256" key="1">
    <source>
        <dbReference type="SAM" id="SignalP"/>
    </source>
</evidence>
<keyword evidence="3" id="KW-1185">Reference proteome</keyword>
<accession>A0A3Q2TH96</accession>
<name>A0A3Q2TH96_FUNHE</name>